<dbReference type="Gene3D" id="2.40.50.140">
    <property type="entry name" value="Nucleic acid-binding proteins"/>
    <property type="match status" value="1"/>
</dbReference>
<dbReference type="Pfam" id="PF00313">
    <property type="entry name" value="CSD"/>
    <property type="match status" value="1"/>
</dbReference>
<dbReference type="InterPro" id="IPR012340">
    <property type="entry name" value="NA-bd_OB-fold"/>
</dbReference>
<dbReference type="InterPro" id="IPR011129">
    <property type="entry name" value="CSD"/>
</dbReference>
<accession>A0A2U9T3F5</accession>
<name>A0A2U9T3F5_9GAMM</name>
<evidence type="ECO:0000256" key="1">
    <source>
        <dbReference type="ARBA" id="ARBA00004496"/>
    </source>
</evidence>
<dbReference type="Proteomes" id="UP000249447">
    <property type="component" value="Chromosome"/>
</dbReference>
<feature type="domain" description="CSD" evidence="4">
    <location>
        <begin position="26"/>
        <end position="91"/>
    </location>
</feature>
<dbReference type="FunFam" id="2.40.50.140:FF:000006">
    <property type="entry name" value="Cold shock protein CspC"/>
    <property type="match status" value="1"/>
</dbReference>
<evidence type="ECO:0000313" key="6">
    <source>
        <dbReference type="Proteomes" id="UP000249447"/>
    </source>
</evidence>
<evidence type="ECO:0000313" key="5">
    <source>
        <dbReference type="EMBL" id="AWV07001.1"/>
    </source>
</evidence>
<dbReference type="PANTHER" id="PTHR11544">
    <property type="entry name" value="COLD SHOCK DOMAIN CONTAINING PROTEINS"/>
    <property type="match status" value="1"/>
</dbReference>
<keyword evidence="6" id="KW-1185">Reference proteome</keyword>
<evidence type="ECO:0000256" key="3">
    <source>
        <dbReference type="RuleBase" id="RU000408"/>
    </source>
</evidence>
<dbReference type="PROSITE" id="PS51857">
    <property type="entry name" value="CSD_2"/>
    <property type="match status" value="1"/>
</dbReference>
<dbReference type="CDD" id="cd04458">
    <property type="entry name" value="CSP_CDS"/>
    <property type="match status" value="1"/>
</dbReference>
<dbReference type="PRINTS" id="PR00050">
    <property type="entry name" value="COLDSHOCK"/>
</dbReference>
<reference evidence="5 6" key="1">
    <citation type="submission" date="2018-05" db="EMBL/GenBank/DDBJ databases">
        <title>The complete genome of Lysobacter maris HZ9B, a marine bacterium antagonistic against terrestrial plant pathogens.</title>
        <authorList>
            <person name="Zhang X.-Q."/>
        </authorList>
    </citation>
    <scope>NUCLEOTIDE SEQUENCE [LARGE SCALE GENOMIC DNA]</scope>
    <source>
        <strain evidence="5 6">HZ9B</strain>
    </source>
</reference>
<dbReference type="GO" id="GO:0005829">
    <property type="term" value="C:cytosol"/>
    <property type="evidence" value="ECO:0007669"/>
    <property type="project" value="UniProtKB-ARBA"/>
</dbReference>
<dbReference type="EMBL" id="CP029843">
    <property type="protein sequence ID" value="AWV07001.1"/>
    <property type="molecule type" value="Genomic_DNA"/>
</dbReference>
<keyword evidence="2" id="KW-0963">Cytoplasm</keyword>
<dbReference type="PROSITE" id="PS00352">
    <property type="entry name" value="CSD_1"/>
    <property type="match status" value="1"/>
</dbReference>
<evidence type="ECO:0000259" key="4">
    <source>
        <dbReference type="PROSITE" id="PS51857"/>
    </source>
</evidence>
<dbReference type="GO" id="GO:0003676">
    <property type="term" value="F:nucleic acid binding"/>
    <property type="evidence" value="ECO:0007669"/>
    <property type="project" value="InterPro"/>
</dbReference>
<sequence>MHTRVCVARGSRGRTHRIQHEVIKDMQYGTVKWFNDAKGFGFISPEDGSADVFVHFSAINAKGFRSLQEGQRVSYQLTQGPKGAQASEVTIAAEA</sequence>
<protein>
    <submittedName>
        <fullName evidence="5">Cold-shock protein</fullName>
    </submittedName>
</protein>
<dbReference type="AlphaFoldDB" id="A0A2U9T3F5"/>
<dbReference type="InterPro" id="IPR002059">
    <property type="entry name" value="CSP_DNA-bd"/>
</dbReference>
<dbReference type="KEGG" id="lmb:C9I47_1297"/>
<evidence type="ECO:0000256" key="2">
    <source>
        <dbReference type="ARBA" id="ARBA00022490"/>
    </source>
</evidence>
<comment type="subcellular location">
    <subcellularLocation>
        <location evidence="1 3">Cytoplasm</location>
    </subcellularLocation>
</comment>
<dbReference type="InterPro" id="IPR019844">
    <property type="entry name" value="CSD_CS"/>
</dbReference>
<dbReference type="InterPro" id="IPR050181">
    <property type="entry name" value="Cold_shock_domain"/>
</dbReference>
<proteinExistence type="predicted"/>
<organism evidence="5 6">
    <name type="scientific">Marilutibacter maris</name>
    <dbReference type="NCBI Taxonomy" id="1605891"/>
    <lineage>
        <taxon>Bacteria</taxon>
        <taxon>Pseudomonadati</taxon>
        <taxon>Pseudomonadota</taxon>
        <taxon>Gammaproteobacteria</taxon>
        <taxon>Lysobacterales</taxon>
        <taxon>Lysobacteraceae</taxon>
        <taxon>Marilutibacter</taxon>
    </lineage>
</organism>
<gene>
    <name evidence="5" type="ORF">C9I47_1297</name>
</gene>
<dbReference type="SUPFAM" id="SSF50249">
    <property type="entry name" value="Nucleic acid-binding proteins"/>
    <property type="match status" value="1"/>
</dbReference>
<dbReference type="SMART" id="SM00357">
    <property type="entry name" value="CSP"/>
    <property type="match status" value="1"/>
</dbReference>